<dbReference type="RefSeq" id="WP_195171079.1">
    <property type="nucleotide sequence ID" value="NZ_CP062983.1"/>
</dbReference>
<feature type="compositionally biased region" description="Polar residues" evidence="1">
    <location>
        <begin position="580"/>
        <end position="609"/>
    </location>
</feature>
<evidence type="ECO:0000313" key="3">
    <source>
        <dbReference type="Proteomes" id="UP000594468"/>
    </source>
</evidence>
<dbReference type="SUPFAM" id="SSF52540">
    <property type="entry name" value="P-loop containing nucleoside triphosphate hydrolases"/>
    <property type="match status" value="1"/>
</dbReference>
<gene>
    <name evidence="2" type="ORF">G4Y79_01145</name>
</gene>
<proteinExistence type="predicted"/>
<dbReference type="EMBL" id="CP062983">
    <property type="protein sequence ID" value="QPC83010.1"/>
    <property type="molecule type" value="Genomic_DNA"/>
</dbReference>
<feature type="region of interest" description="Disordered" evidence="1">
    <location>
        <begin position="576"/>
        <end position="617"/>
    </location>
</feature>
<reference evidence="2 3" key="1">
    <citation type="submission" date="2020-02" db="EMBL/GenBank/DDBJ databases">
        <authorList>
            <person name="Zheng R.K."/>
            <person name="Sun C.M."/>
        </authorList>
    </citation>
    <scope>NUCLEOTIDE SEQUENCE [LARGE SCALE GENOMIC DNA]</scope>
    <source>
        <strain evidence="3">rifampicinis</strain>
    </source>
</reference>
<organism evidence="2 3">
    <name type="scientific">Phototrophicus methaneseepsis</name>
    <dbReference type="NCBI Taxonomy" id="2710758"/>
    <lineage>
        <taxon>Bacteria</taxon>
        <taxon>Bacillati</taxon>
        <taxon>Chloroflexota</taxon>
        <taxon>Candidatus Thermofontia</taxon>
        <taxon>Phototrophicales</taxon>
        <taxon>Phototrophicaceae</taxon>
        <taxon>Phototrophicus</taxon>
    </lineage>
</organism>
<sequence>MTFTKYQCWKTERIGRVVAKAALDIDRTTFLATHVPMRDIVYEKSPLEIQNTSEQNLLAELERMAQEDMHVFTVVKGIPGTGKSHLIRWLFERYKQNHRQDRVLLIERANASLRKTIQQIIDSGVFQSSKLNEQLNQLRNASNILSSEGLADTLLNNLQVATSEVTWHEKLHHRIVPEKISVFLLDQTVRDHFKQADGPIERVVKYLQEGRGIRNDEIPGFKPEDLIFDPQQRGKIRQEGYRNVQEVADDISRDNSKQREQLTRYLNFLLTHYAISRTTNLTAADLREMFNDLRQHLRQQGQSLALFIEDITAFTGIDAGLIDVLITQHTGGDNQAFCRLTSVIGITDAYYSDNIPDNVRERITHQLTLSAQTRLGESDMLRDERTLIEFAARYLNAIRLDANTLEEWEKRGALENSLPNACLSCQYRDTCHSAFGSADIVDDANHSNQVGLYPFNETALVRMYRNLDDKFSRTPRSLLDNILSYILQSHGEKVAAGRFPPPSQNLAPAVNIQEFEPTAHGRIVEQEGGQDADRLKTLLLYWGNRSVYQKNETVGGLSPKVYEAFSLPKISGRSDKPAPINTTVVIPDQNNVPHSTSVDSQTSNETTSLKPPVQSPSVEIKSHSDYLDDISRWASEGYLPSQVANLLLQWLAELFRTGIDWESYGVSPNSFPIPSQASRYFAIEGQSARIEQNRLVFNRSSSLRYALEAIANLNDREIELNSSQYGEHLVAIESWLQQEEKRIVDFIRLRAKVDVPDNLLGQLLIQNAVLLTCLSGDLKANLSIENLYQQVISSSHGTSDVQESKWQKIISDNNLPISWQQLVKDLLRNRAAPMMLQATLEHFNAPQGDSREVLFLHASSVFRSLVEFENRKWELLELPENLDKELGHQEWDNAIFINRKLKGKNGFNKVIEDVYAELQKHFQRLKEFVGDHELKPLFNIIDDLLRNINNIHAIDPSLAYELKRLDADSLDHLLKMSEQALTYQSLNEQAQFISKGYREIVIPLRKYADYFERFTTEMRKVQSALQANRASLVETEKAEELIKTTTEIYDSTLMELDLSSQKDDTDAS</sequence>
<dbReference type="KEGG" id="pmet:G4Y79_01145"/>
<dbReference type="Proteomes" id="UP000594468">
    <property type="component" value="Chromosome"/>
</dbReference>
<dbReference type="AlphaFoldDB" id="A0A7S8IDV1"/>
<evidence type="ECO:0000313" key="2">
    <source>
        <dbReference type="EMBL" id="QPC83010.1"/>
    </source>
</evidence>
<dbReference type="InterPro" id="IPR027417">
    <property type="entry name" value="P-loop_NTPase"/>
</dbReference>
<keyword evidence="3" id="KW-1185">Reference proteome</keyword>
<accession>A0A7S8IDV1</accession>
<name>A0A7S8IDV1_9CHLR</name>
<protein>
    <submittedName>
        <fullName evidence="2">Uncharacterized protein</fullName>
    </submittedName>
</protein>
<evidence type="ECO:0000256" key="1">
    <source>
        <dbReference type="SAM" id="MobiDB-lite"/>
    </source>
</evidence>